<protein>
    <recommendedName>
        <fullName evidence="1">DDE-1 domain-containing protein</fullName>
    </recommendedName>
</protein>
<evidence type="ECO:0000259" key="1">
    <source>
        <dbReference type="Pfam" id="PF03184"/>
    </source>
</evidence>
<dbReference type="InterPro" id="IPR004875">
    <property type="entry name" value="DDE_SF_endonuclease_dom"/>
</dbReference>
<sequence length="265" mass="29291">MQELTELYDAHNTYNMDEAGLYYSAAPGRSICSATTLGVKKNKTRMTLALTTNADGTDSLPVLFIGRAKKPRCFGKKTAAQLGYLYKKSVKAWMNTKIFQEWLLQLDKEMWAAQRHILLLVDNVSSHSLGNLVLTNVKLQSLPPNTTTYLQPLDAGIIASFKAPFRSMQIDRAIDRFETGENVQGSSVCKIDQLKAMQWSSLLWDSTGACTVSHCCQKTGLALPIRGLHEDRHAENRAAAGSSKEEADTDDDMLDLTLKVASISL</sequence>
<dbReference type="Proteomes" id="UP000251314">
    <property type="component" value="Unassembled WGS sequence"/>
</dbReference>
<gene>
    <name evidence="2" type="ORF">PC110_g9491</name>
</gene>
<dbReference type="InterPro" id="IPR050863">
    <property type="entry name" value="CenT-Element_Derived"/>
</dbReference>
<evidence type="ECO:0000313" key="2">
    <source>
        <dbReference type="EMBL" id="RAW34222.1"/>
    </source>
</evidence>
<dbReference type="Pfam" id="PF03184">
    <property type="entry name" value="DDE_1"/>
    <property type="match status" value="1"/>
</dbReference>
<dbReference type="VEuPathDB" id="FungiDB:PC110_g9491"/>
<dbReference type="PANTHER" id="PTHR19303">
    <property type="entry name" value="TRANSPOSON"/>
    <property type="match status" value="1"/>
</dbReference>
<dbReference type="EMBL" id="MJFZ01000209">
    <property type="protein sequence ID" value="RAW34222.1"/>
    <property type="molecule type" value="Genomic_DNA"/>
</dbReference>
<dbReference type="STRING" id="29920.A0A329SF99"/>
<evidence type="ECO:0000313" key="3">
    <source>
        <dbReference type="Proteomes" id="UP000251314"/>
    </source>
</evidence>
<dbReference type="GO" id="GO:0003677">
    <property type="term" value="F:DNA binding"/>
    <property type="evidence" value="ECO:0007669"/>
    <property type="project" value="TreeGrafter"/>
</dbReference>
<accession>A0A329SF99</accession>
<feature type="domain" description="DDE-1" evidence="1">
    <location>
        <begin position="43"/>
        <end position="202"/>
    </location>
</feature>
<reference evidence="2 3" key="1">
    <citation type="submission" date="2018-01" db="EMBL/GenBank/DDBJ databases">
        <title>Draft genome of the strawberry crown rot pathogen Phytophthora cactorum.</title>
        <authorList>
            <person name="Armitage A.D."/>
            <person name="Lysoe E."/>
            <person name="Nellist C.F."/>
            <person name="Harrison R.J."/>
            <person name="Brurberg M.B."/>
        </authorList>
    </citation>
    <scope>NUCLEOTIDE SEQUENCE [LARGE SCALE GENOMIC DNA]</scope>
    <source>
        <strain evidence="2 3">10300</strain>
    </source>
</reference>
<name>A0A329SF99_9STRA</name>
<organism evidence="2 3">
    <name type="scientific">Phytophthora cactorum</name>
    <dbReference type="NCBI Taxonomy" id="29920"/>
    <lineage>
        <taxon>Eukaryota</taxon>
        <taxon>Sar</taxon>
        <taxon>Stramenopiles</taxon>
        <taxon>Oomycota</taxon>
        <taxon>Peronosporomycetes</taxon>
        <taxon>Peronosporales</taxon>
        <taxon>Peronosporaceae</taxon>
        <taxon>Phytophthora</taxon>
    </lineage>
</organism>
<dbReference type="GO" id="GO:0005634">
    <property type="term" value="C:nucleus"/>
    <property type="evidence" value="ECO:0007669"/>
    <property type="project" value="TreeGrafter"/>
</dbReference>
<dbReference type="AlphaFoldDB" id="A0A329SF99"/>
<keyword evidence="3" id="KW-1185">Reference proteome</keyword>
<proteinExistence type="predicted"/>
<dbReference type="OrthoDB" id="97756at2759"/>
<comment type="caution">
    <text evidence="2">The sequence shown here is derived from an EMBL/GenBank/DDBJ whole genome shotgun (WGS) entry which is preliminary data.</text>
</comment>
<dbReference type="PANTHER" id="PTHR19303:SF73">
    <property type="entry name" value="PROTEIN PDC2"/>
    <property type="match status" value="1"/>
</dbReference>